<keyword evidence="3" id="KW-1185">Reference proteome</keyword>
<keyword evidence="1" id="KW-0812">Transmembrane</keyword>
<gene>
    <name evidence="2" type="ORF">Poly30_25170</name>
</gene>
<reference evidence="2 3" key="1">
    <citation type="submission" date="2019-02" db="EMBL/GenBank/DDBJ databases">
        <title>Deep-cultivation of Planctomycetes and their phenomic and genomic characterization uncovers novel biology.</title>
        <authorList>
            <person name="Wiegand S."/>
            <person name="Jogler M."/>
            <person name="Boedeker C."/>
            <person name="Pinto D."/>
            <person name="Vollmers J."/>
            <person name="Rivas-Marin E."/>
            <person name="Kohn T."/>
            <person name="Peeters S.H."/>
            <person name="Heuer A."/>
            <person name="Rast P."/>
            <person name="Oberbeckmann S."/>
            <person name="Bunk B."/>
            <person name="Jeske O."/>
            <person name="Meyerdierks A."/>
            <person name="Storesund J.E."/>
            <person name="Kallscheuer N."/>
            <person name="Luecker S."/>
            <person name="Lage O.M."/>
            <person name="Pohl T."/>
            <person name="Merkel B.J."/>
            <person name="Hornburger P."/>
            <person name="Mueller R.-W."/>
            <person name="Bruemmer F."/>
            <person name="Labrenz M."/>
            <person name="Spormann A.M."/>
            <person name="Op den Camp H."/>
            <person name="Overmann J."/>
            <person name="Amann R."/>
            <person name="Jetten M.S.M."/>
            <person name="Mascher T."/>
            <person name="Medema M.H."/>
            <person name="Devos D.P."/>
            <person name="Kaster A.-K."/>
            <person name="Ovreas L."/>
            <person name="Rohde M."/>
            <person name="Galperin M.Y."/>
            <person name="Jogler C."/>
        </authorList>
    </citation>
    <scope>NUCLEOTIDE SEQUENCE [LARGE SCALE GENOMIC DNA]</scope>
    <source>
        <strain evidence="2 3">Poly30</strain>
    </source>
</reference>
<keyword evidence="1" id="KW-1133">Transmembrane helix</keyword>
<dbReference type="RefSeq" id="WP_145197681.1">
    <property type="nucleotide sequence ID" value="NZ_CP036434.1"/>
</dbReference>
<feature type="transmembrane region" description="Helical" evidence="1">
    <location>
        <begin position="7"/>
        <end position="30"/>
    </location>
</feature>
<evidence type="ECO:0000256" key="1">
    <source>
        <dbReference type="SAM" id="Phobius"/>
    </source>
</evidence>
<evidence type="ECO:0000313" key="2">
    <source>
        <dbReference type="EMBL" id="QDV06998.1"/>
    </source>
</evidence>
<sequence length="88" mass="9723">MTVPQAILGALSVYLALGVLFAIPFVLVGAGRLDPDARQGTWGFRVLIFPGATLLWPLLAKRWAMGARVPTERTPHKEALRRSERAER</sequence>
<organism evidence="2 3">
    <name type="scientific">Saltatorellus ferox</name>
    <dbReference type="NCBI Taxonomy" id="2528018"/>
    <lineage>
        <taxon>Bacteria</taxon>
        <taxon>Pseudomonadati</taxon>
        <taxon>Planctomycetota</taxon>
        <taxon>Planctomycetia</taxon>
        <taxon>Planctomycetia incertae sedis</taxon>
        <taxon>Saltatorellus</taxon>
    </lineage>
</organism>
<name>A0A518ESC6_9BACT</name>
<feature type="transmembrane region" description="Helical" evidence="1">
    <location>
        <begin position="42"/>
        <end position="60"/>
    </location>
</feature>
<protein>
    <submittedName>
        <fullName evidence="2">Uncharacterized protein</fullName>
    </submittedName>
</protein>
<dbReference type="AlphaFoldDB" id="A0A518ESC6"/>
<dbReference type="OrthoDB" id="574579at2"/>
<dbReference type="Proteomes" id="UP000320390">
    <property type="component" value="Chromosome"/>
</dbReference>
<accession>A0A518ESC6</accession>
<proteinExistence type="predicted"/>
<dbReference type="EMBL" id="CP036434">
    <property type="protein sequence ID" value="QDV06998.1"/>
    <property type="molecule type" value="Genomic_DNA"/>
</dbReference>
<keyword evidence="1" id="KW-0472">Membrane</keyword>
<evidence type="ECO:0000313" key="3">
    <source>
        <dbReference type="Proteomes" id="UP000320390"/>
    </source>
</evidence>